<gene>
    <name evidence="1" type="ORF">QFC21_007342</name>
</gene>
<keyword evidence="2" id="KW-1185">Reference proteome</keyword>
<organism evidence="1 2">
    <name type="scientific">Naganishia friedmannii</name>
    <dbReference type="NCBI Taxonomy" id="89922"/>
    <lineage>
        <taxon>Eukaryota</taxon>
        <taxon>Fungi</taxon>
        <taxon>Dikarya</taxon>
        <taxon>Basidiomycota</taxon>
        <taxon>Agaricomycotina</taxon>
        <taxon>Tremellomycetes</taxon>
        <taxon>Filobasidiales</taxon>
        <taxon>Filobasidiaceae</taxon>
        <taxon>Naganishia</taxon>
    </lineage>
</organism>
<evidence type="ECO:0000313" key="2">
    <source>
        <dbReference type="Proteomes" id="UP001227268"/>
    </source>
</evidence>
<accession>A0ACC2UW88</accession>
<comment type="caution">
    <text evidence="1">The sequence shown here is derived from an EMBL/GenBank/DDBJ whole genome shotgun (WGS) entry which is preliminary data.</text>
</comment>
<proteinExistence type="predicted"/>
<sequence length="1055" mass="120123">MSVSRRCQKATARALQPVTTFLRNQRFAANAQRQQDQSSTTGKRKRPLQNIEMSSHGSGPDYRLKLYEEAIQAEYLAKGLKPLPKGALKRAAERRRDDKVLHDMQAIGKRVRERAGQALFEAAMQNEDPMMPDTYFPPEEEEDGWYTEHAWSGSTLSAFIPARDTLELLKKVYPDSFTDEDSEYSRSQRLSWNKVKGEEDDLAAAFLDFQAKDQSIVSERWPAGDHTLTLLAPGPKLRHVKLSFSRVCDEHGVIDEHANRLELVSRGYIPVSMGRQNVAIAADLLAFYMKVLVYGPLSRQGWVRAICDHMQVEYTDHARVLFSDALELYTRLVDVNDQKLDLAIRLGGESQAPLRDATPTDGDLVRPADRPGSVDQNGAASDIIRDTYARGVKVEAERCPSCFYRLADESASDIGAMFTVDGNFSWKRLGRHNEVNYRVYDDSDFRIPPQEVDRHQPRTSLGRTATSTEESQGHVMKRCSETQREITQTVMKHNDETGIVTLACRHGVMWRYVDMIQSGEGIKYASSLLHWLILTGAGDKSVVGYDTGCTLRASGNKQDWVWRILRDAKGCFRIRTSLQEWRGVLVRSNVKNALKLLNTGRSMLNALRQRYSEHGVSLDDGDLELYRQQEIEFLRKTDSAERQAERKRIEARISYVKEKEVLIQLGGKLNDMYDMLEARTRTESGRMPAMTPAQTRILGDAQLKVTEQTKKVVVLATVASIDDDDEWTPGADCWKAILQEEKKLKHHAALRDVEVECIQRLFEMEKMGFAGTAYRHRKKIITAVKNRNKRLKDLIIKCNEAGQAAGHLQELEWQHVVEDKMEIGLFAVLKQMREGDLLIHKWAQPVSREALRLWFQIKRAEEELRLLAVEWRGLRKGTTLQPPGHDDREGVAAGLERRLQQMQRDHQKILFSLARCADVLIDSDCGGFTMSNPLRSTDLRHLPEMNRYNLRTKHHIGQDFSIPSASKQSSRTFGHGSENLALEIVPTTEEPLLEERNEALIDFLAWMPCDLRKWLRMSVMGVSIGRGGEKLIRTSGTFNDSIYTPHEDGSRPHEL</sequence>
<dbReference type="EMBL" id="JASBWT010000072">
    <property type="protein sequence ID" value="KAJ9090989.1"/>
    <property type="molecule type" value="Genomic_DNA"/>
</dbReference>
<dbReference type="Proteomes" id="UP001227268">
    <property type="component" value="Unassembled WGS sequence"/>
</dbReference>
<name>A0ACC2UW88_9TREE</name>
<reference evidence="1" key="1">
    <citation type="submission" date="2023-04" db="EMBL/GenBank/DDBJ databases">
        <title>Draft Genome sequencing of Naganishia species isolated from polar environments using Oxford Nanopore Technology.</title>
        <authorList>
            <person name="Leo P."/>
            <person name="Venkateswaran K."/>
        </authorList>
    </citation>
    <scope>NUCLEOTIDE SEQUENCE</scope>
    <source>
        <strain evidence="1">MNA-CCFEE 5423</strain>
    </source>
</reference>
<protein>
    <submittedName>
        <fullName evidence="1">Uncharacterized protein</fullName>
    </submittedName>
</protein>
<evidence type="ECO:0000313" key="1">
    <source>
        <dbReference type="EMBL" id="KAJ9090989.1"/>
    </source>
</evidence>